<dbReference type="SUPFAM" id="SSF53150">
    <property type="entry name" value="DNA repair protein MutS, domain II"/>
    <property type="match status" value="1"/>
</dbReference>
<dbReference type="Gene3D" id="1.10.1420.10">
    <property type="match status" value="2"/>
</dbReference>
<feature type="region of interest" description="Disordered" evidence="6">
    <location>
        <begin position="457"/>
        <end position="598"/>
    </location>
</feature>
<feature type="region of interest" description="Disordered" evidence="6">
    <location>
        <begin position="194"/>
        <end position="218"/>
    </location>
</feature>
<evidence type="ECO:0000313" key="8">
    <source>
        <dbReference type="EMBL" id="KAJ7414613.1"/>
    </source>
</evidence>
<dbReference type="Gene3D" id="3.30.420.110">
    <property type="entry name" value="MutS, connector domain"/>
    <property type="match status" value="1"/>
</dbReference>
<dbReference type="InterPro" id="IPR045076">
    <property type="entry name" value="MutS"/>
</dbReference>
<proteinExistence type="inferred from homology"/>
<dbReference type="EMBL" id="WHWB01034041">
    <property type="protein sequence ID" value="KAJ7414613.1"/>
    <property type="molecule type" value="Genomic_DNA"/>
</dbReference>
<dbReference type="Gene3D" id="2.30.30.140">
    <property type="match status" value="1"/>
</dbReference>
<dbReference type="PANTHER" id="PTHR11361:SF148">
    <property type="entry name" value="DNA MISMATCH REPAIR PROTEIN MSH6"/>
    <property type="match status" value="1"/>
</dbReference>
<dbReference type="InterPro" id="IPR007861">
    <property type="entry name" value="DNA_mismatch_repair_MutS_clamp"/>
</dbReference>
<dbReference type="SUPFAM" id="SSF55271">
    <property type="entry name" value="DNA repair protein MutS, domain I"/>
    <property type="match status" value="1"/>
</dbReference>
<evidence type="ECO:0000259" key="7">
    <source>
        <dbReference type="PROSITE" id="PS50812"/>
    </source>
</evidence>
<dbReference type="Pfam" id="PF01624">
    <property type="entry name" value="MutS_I"/>
    <property type="match status" value="1"/>
</dbReference>
<dbReference type="InterPro" id="IPR007860">
    <property type="entry name" value="DNA_mmatch_repair_MutS_con_dom"/>
</dbReference>
<dbReference type="Pfam" id="PF05192">
    <property type="entry name" value="MutS_III"/>
    <property type="match status" value="1"/>
</dbReference>
<name>A0ABQ9D8S2_9PASS</name>
<dbReference type="Proteomes" id="UP001145742">
    <property type="component" value="Unassembled WGS sequence"/>
</dbReference>
<dbReference type="SMART" id="SM00293">
    <property type="entry name" value="PWWP"/>
    <property type="match status" value="1"/>
</dbReference>
<dbReference type="Pfam" id="PF00855">
    <property type="entry name" value="PWWP"/>
    <property type="match status" value="1"/>
</dbReference>
<dbReference type="Gene3D" id="3.40.1170.10">
    <property type="entry name" value="DNA repair protein MutS, domain I"/>
    <property type="match status" value="1"/>
</dbReference>
<evidence type="ECO:0000313" key="9">
    <source>
        <dbReference type="Proteomes" id="UP001145742"/>
    </source>
</evidence>
<dbReference type="InterPro" id="IPR016151">
    <property type="entry name" value="DNA_mismatch_repair_MutS_N"/>
</dbReference>
<dbReference type="InterPro" id="IPR007695">
    <property type="entry name" value="DNA_mismatch_repair_MutS-lik_N"/>
</dbReference>
<dbReference type="PROSITE" id="PS50812">
    <property type="entry name" value="PWWP"/>
    <property type="match status" value="1"/>
</dbReference>
<feature type="compositionally biased region" description="Basic residues" evidence="6">
    <location>
        <begin position="568"/>
        <end position="581"/>
    </location>
</feature>
<dbReference type="Pfam" id="PF00488">
    <property type="entry name" value="MutS_V"/>
    <property type="match status" value="2"/>
</dbReference>
<evidence type="ECO:0000256" key="3">
    <source>
        <dbReference type="ARBA" id="ARBA00022763"/>
    </source>
</evidence>
<feature type="compositionally biased region" description="Acidic residues" evidence="6">
    <location>
        <begin position="467"/>
        <end position="478"/>
    </location>
</feature>
<evidence type="ECO:0000256" key="6">
    <source>
        <dbReference type="SAM" id="MobiDB-lite"/>
    </source>
</evidence>
<protein>
    <submittedName>
        <fullName evidence="8">DNA mismatch repair protein Msh6</fullName>
    </submittedName>
</protein>
<evidence type="ECO:0000256" key="5">
    <source>
        <dbReference type="ARBA" id="ARBA00023125"/>
    </source>
</evidence>
<keyword evidence="2" id="KW-0547">Nucleotide-binding</keyword>
<evidence type="ECO:0000256" key="2">
    <source>
        <dbReference type="ARBA" id="ARBA00022741"/>
    </source>
</evidence>
<dbReference type="InterPro" id="IPR000432">
    <property type="entry name" value="DNA_mismatch_repair_MutS_C"/>
</dbReference>
<organism evidence="8 9">
    <name type="scientific">Willisornis vidua</name>
    <name type="common">Xingu scale-backed antbird</name>
    <dbReference type="NCBI Taxonomy" id="1566151"/>
    <lineage>
        <taxon>Eukaryota</taxon>
        <taxon>Metazoa</taxon>
        <taxon>Chordata</taxon>
        <taxon>Craniata</taxon>
        <taxon>Vertebrata</taxon>
        <taxon>Euteleostomi</taxon>
        <taxon>Archelosauria</taxon>
        <taxon>Archosauria</taxon>
        <taxon>Dinosauria</taxon>
        <taxon>Saurischia</taxon>
        <taxon>Theropoda</taxon>
        <taxon>Coelurosauria</taxon>
        <taxon>Aves</taxon>
        <taxon>Neognathae</taxon>
        <taxon>Neoaves</taxon>
        <taxon>Telluraves</taxon>
        <taxon>Australaves</taxon>
        <taxon>Passeriformes</taxon>
        <taxon>Thamnophilidae</taxon>
        <taxon>Willisornis</taxon>
    </lineage>
</organism>
<comment type="caution">
    <text evidence="8">The sequence shown here is derived from an EMBL/GenBank/DDBJ whole genome shotgun (WGS) entry which is preliminary data.</text>
</comment>
<dbReference type="InterPro" id="IPR027417">
    <property type="entry name" value="P-loop_NTPase"/>
</dbReference>
<comment type="similarity">
    <text evidence="1">Belongs to the DNA mismatch repair MutS family.</text>
</comment>
<dbReference type="InterPro" id="IPR036678">
    <property type="entry name" value="MutS_con_dom_sf"/>
</dbReference>
<sequence length="1657" mass="184836">MKSQSTMYESLTQKTIAVNICDFSSCLTFWWNQLAVEFPHDHLYLKQMWVMTVQLVDDCEPELLCPFQPLQFSVPTPASVGLELWSVGANIQQKEQQGAVLVHINAGTRQVVVKKHRASPDSPYPILTAAHWPEPLVQAGGTSRSSSSRRWLPWPFALRQSPCAAAQMPGLVGSGCSRALFGQPVAALCGEDGSLPQPIQRGQEVASSESPPPPAAALPAQRIGQHVPTSTMTTSSPAICLGPNLLSPPKEHLLRWRPQWQQASRSVLGGAKWPCRRSREASGKETCLDASSSLLDLFEEDGLDPVVEAQRAEKDPVRDSIENFTEFPKDNIIWLPLISYTGYLVIKGNQICVSCEYSPGDLVWAKMEGYPWWPGLVYNHPTERTILRGKGKSTRVHVQFFDDSPTRGWISIKYLRPYKGSSDGETRKGGMFYSTKPDIKRAMVLADDAMGKDKTKRLELAVCNEPSDTEEEEMEEMSESASGNSDDSNSEEDMKSNKRVKSRERAVNTKRRRVLDSDSDNEGSDAEFKPDVKEAASSEEASSGVDENKSSDTETDAESVAESPVKVPSKRKRTEMKKPAKRSSLGNESSEMPKRAATVSLEAKSKLTPFAATESFESQANACSGGTGGFAVWEHEKLDWLQEGKRKDAHRKCQGDPDYDPCTLYVPQDYLNKCTPGMRRWWQLKSQNFDAVIFYKVGKFYELYHMDAVTGVNELGLIFMKGTWAHSGFPEIAFGRFSDVLVQKGYKVARVEQTETPEMMEARCKSTAYSTRFDKVVHREICRIITKGTQTYSIMDCDPSENHSKYLLCVKEKEDSSGQRVYGVCFVDTSVGKFYVGQFSDDRHCSRFRTLVAHYTPVQVLYEKGNLSVDTQKILKGSLVSCIQEGLISGSQFWNASKTLKVLLEEGYFKEKQNCENGCSLPSVIRSLTSESDSLGLTPGENSELALSALGGCVFYLKKCLIDQELLSLANFEEYVPVDIATAKTMSSSSLFAKTDQRMVLDGVTLMNLEVLQNGTNGTTEGTLLERIDSCCTPFGKRLLKQWLCAPLCNPKSINDRLDAVEDLLAVIDKMSEVSEHLKKLPDLERLLNKIHSIGSPLKSQNHPDSRAIFYEEIRYSKKKIADFLSALEGFKVVNEIVDVMEEIANDFKSKVLRQVVTCKAKNPDGLFPDLSAELTRWDTAFDHNHARKTGVITPKAGFDSDYDGALQDIKAIEENLNKYLDKQRKLLGCKSILYWGTGRNRYQMEIPESVISSRNLPTEYELRSSRKGYKRYWTKEIEKMLAAMVNAEERRDAALKDCMRRLFHNFDKNSKDWQAAVECIAVLDVLMSLARYSQDGDGPLCRPVILLPLDSVPPFLELRNSRHPCITKTFFGDDFIPNDIMIGSRGEGSSSEASCVLVTGPNMGGKSTLMRQAGLLAVMAQLGCYVPAEACRLTPIDRVFTRLGASDRIMAVERKTQVEDDKTGMGSLPVVVAKFIRLEKQSESTFFVELSETSSILQHATKHSLVLVDELGRGTATFDGTAIASAVVKELAEKIQCRTLFSTHYHSLVEDHSHSAAVRLGHMACMVENESEDPSQETITFLYKFIEGACPKSYGFNAARLADIPDEVIQKGHRKAREFEKITLSLRIFRYLCQVVDGATSDANAVQKLIAMINHL</sequence>
<reference evidence="8" key="1">
    <citation type="submission" date="2019-10" db="EMBL/GenBank/DDBJ databases">
        <authorList>
            <person name="Soares A.E.R."/>
            <person name="Aleixo A."/>
            <person name="Schneider P."/>
            <person name="Miyaki C.Y."/>
            <person name="Schneider M.P."/>
            <person name="Mello C."/>
            <person name="Vasconcelos A.T.R."/>
        </authorList>
    </citation>
    <scope>NUCLEOTIDE SEQUENCE</scope>
    <source>
        <tissue evidence="8">Muscle</tissue>
    </source>
</reference>
<dbReference type="PROSITE" id="PS00486">
    <property type="entry name" value="DNA_MISMATCH_REPAIR_2"/>
    <property type="match status" value="1"/>
</dbReference>
<feature type="compositionally biased region" description="Basic and acidic residues" evidence="6">
    <location>
        <begin position="526"/>
        <end position="536"/>
    </location>
</feature>
<dbReference type="PANTHER" id="PTHR11361">
    <property type="entry name" value="DNA MISMATCH REPAIR PROTEIN MUTS FAMILY MEMBER"/>
    <property type="match status" value="1"/>
</dbReference>
<evidence type="ECO:0000256" key="1">
    <source>
        <dbReference type="ARBA" id="ARBA00006271"/>
    </source>
</evidence>
<dbReference type="Pfam" id="PF05190">
    <property type="entry name" value="MutS_IV"/>
    <property type="match status" value="1"/>
</dbReference>
<dbReference type="SMART" id="SM00534">
    <property type="entry name" value="MUTSac"/>
    <property type="match status" value="1"/>
</dbReference>
<dbReference type="SUPFAM" id="SSF48334">
    <property type="entry name" value="DNA repair protein MutS, domain III"/>
    <property type="match status" value="1"/>
</dbReference>
<dbReference type="InterPro" id="IPR036187">
    <property type="entry name" value="DNA_mismatch_repair_MutS_sf"/>
</dbReference>
<dbReference type="Pfam" id="PF05188">
    <property type="entry name" value="MutS_II"/>
    <property type="match status" value="1"/>
</dbReference>
<evidence type="ECO:0000256" key="4">
    <source>
        <dbReference type="ARBA" id="ARBA00022840"/>
    </source>
</evidence>
<dbReference type="InterPro" id="IPR000313">
    <property type="entry name" value="PWWP_dom"/>
</dbReference>
<keyword evidence="4" id="KW-0067">ATP-binding</keyword>
<dbReference type="SUPFAM" id="SSF63748">
    <property type="entry name" value="Tudor/PWWP/MBT"/>
    <property type="match status" value="1"/>
</dbReference>
<feature type="domain" description="PWWP" evidence="7">
    <location>
        <begin position="359"/>
        <end position="421"/>
    </location>
</feature>
<dbReference type="SMART" id="SM00533">
    <property type="entry name" value="MUTSd"/>
    <property type="match status" value="1"/>
</dbReference>
<keyword evidence="3" id="KW-0227">DNA damage</keyword>
<dbReference type="CDD" id="cd05837">
    <property type="entry name" value="PWWP_MSH6"/>
    <property type="match status" value="1"/>
</dbReference>
<feature type="compositionally biased region" description="Basic residues" evidence="6">
    <location>
        <begin position="497"/>
        <end position="513"/>
    </location>
</feature>
<keyword evidence="9" id="KW-1185">Reference proteome</keyword>
<gene>
    <name evidence="8" type="primary">MSH6</name>
    <name evidence="8" type="ORF">WISP_83298</name>
</gene>
<dbReference type="Gene3D" id="3.40.50.300">
    <property type="entry name" value="P-loop containing nucleotide triphosphate hydrolases"/>
    <property type="match status" value="1"/>
</dbReference>
<accession>A0ABQ9D8S2</accession>
<dbReference type="SUPFAM" id="SSF52540">
    <property type="entry name" value="P-loop containing nucleoside triphosphate hydrolases"/>
    <property type="match status" value="1"/>
</dbReference>
<dbReference type="InterPro" id="IPR007696">
    <property type="entry name" value="DNA_mismatch_repair_MutS_core"/>
</dbReference>
<keyword evidence="5" id="KW-0238">DNA-binding</keyword>